<evidence type="ECO:0000256" key="1">
    <source>
        <dbReference type="SAM" id="Phobius"/>
    </source>
</evidence>
<keyword evidence="3" id="KW-1185">Reference proteome</keyword>
<evidence type="ECO:0000313" key="3">
    <source>
        <dbReference type="Proteomes" id="UP001401887"/>
    </source>
</evidence>
<evidence type="ECO:0000313" key="2">
    <source>
        <dbReference type="EMBL" id="GAA5514083.1"/>
    </source>
</evidence>
<sequence length="310" mass="33894">MSSEVPSVDAGLPHVQIQRLSGFRGQEDWGRWTLGKVATAGLTARQSQLATIHLKFSLPYPQQLLNLALNDIPLGKFESARSHQLYDISLLARLKAGDNTISLLTNKSNLSPGLKLFAPEDLTDMAVSLNEMTFSGIQPFTHSSAGLLYGASKMDYPAVYLLVPGGQVDLLSQINGSQVLKYRLLSATDGQTFEFRLDDQPLQRVRAERRGTLVSGNLTLELDGKLHHLSVTATSGMQQTIRVQDSVQRLEAINGPVPYYIQELRLFPQGKWTAVEKPLAGLGVLLCLLGLFAFLFGFRPSSQPSSSSAL</sequence>
<comment type="caution">
    <text evidence="2">The sequence shown here is derived from an EMBL/GenBank/DDBJ whole genome shotgun (WGS) entry which is preliminary data.</text>
</comment>
<dbReference type="Proteomes" id="UP001401887">
    <property type="component" value="Unassembled WGS sequence"/>
</dbReference>
<gene>
    <name evidence="2" type="ORF">Dcar01_02834</name>
</gene>
<dbReference type="EMBL" id="BAABRP010000013">
    <property type="protein sequence ID" value="GAA5514083.1"/>
    <property type="molecule type" value="Genomic_DNA"/>
</dbReference>
<accession>A0ABP9WBW7</accession>
<organism evidence="2 3">
    <name type="scientific">Deinococcus carri</name>
    <dbReference type="NCBI Taxonomy" id="1211323"/>
    <lineage>
        <taxon>Bacteria</taxon>
        <taxon>Thermotogati</taxon>
        <taxon>Deinococcota</taxon>
        <taxon>Deinococci</taxon>
        <taxon>Deinococcales</taxon>
        <taxon>Deinococcaceae</taxon>
        <taxon>Deinococcus</taxon>
    </lineage>
</organism>
<keyword evidence="1" id="KW-0472">Membrane</keyword>
<keyword evidence="1" id="KW-1133">Transmembrane helix</keyword>
<reference evidence="2 3" key="1">
    <citation type="submission" date="2024-02" db="EMBL/GenBank/DDBJ databases">
        <title>Deinococcus carri NBRC 110142.</title>
        <authorList>
            <person name="Ichikawa N."/>
            <person name="Katano-Makiyama Y."/>
            <person name="Hidaka K."/>
        </authorList>
    </citation>
    <scope>NUCLEOTIDE SEQUENCE [LARGE SCALE GENOMIC DNA]</scope>
    <source>
        <strain evidence="2 3">NBRC 110142</strain>
    </source>
</reference>
<keyword evidence="1" id="KW-0812">Transmembrane</keyword>
<name>A0ABP9WBW7_9DEIO</name>
<protein>
    <submittedName>
        <fullName evidence="2">Uncharacterized protein</fullName>
    </submittedName>
</protein>
<feature type="transmembrane region" description="Helical" evidence="1">
    <location>
        <begin position="279"/>
        <end position="298"/>
    </location>
</feature>
<proteinExistence type="predicted"/>
<dbReference type="RefSeq" id="WP_345466356.1">
    <property type="nucleotide sequence ID" value="NZ_BAABRP010000013.1"/>
</dbReference>